<name>E6U030_EVAC2</name>
<dbReference type="PANTHER" id="PTHR40590">
    <property type="entry name" value="CYTOPLASMIC PROTEIN-RELATED"/>
    <property type="match status" value="1"/>
</dbReference>
<feature type="coiled-coil region" evidence="1">
    <location>
        <begin position="293"/>
        <end position="335"/>
    </location>
</feature>
<dbReference type="PROSITE" id="PS51257">
    <property type="entry name" value="PROKAR_LIPOPROTEIN"/>
    <property type="match status" value="1"/>
</dbReference>
<sequence>MNKRIALIFFISLTVLLLGCTTETGSDIIEFEDEGLQKIVRDAIEIDDDEALTLEMVKEINELYAANSDITSISGLENLEALQNVELQNNDIEDLTPLENMSQLEYVNVTNNPIDMDEDGETMLLIQSLISNGIVVEFEGADEGNSPSMGVFYKVEEGSNVIYLFGSIHVGSEDIYPLHEDVEAAFAEADYLGLEIDFTEVNEFEIAQLTQEKGLYMDGRTLEGTIGTDYFELLVDIVEPHGYPSEVLNLFQPWMVQDLLMMIRGEDAGYYSSHGIDEYFMNRADGEIDIIGLETVESQLSVITSQSEELQIEQLQSTLDNYDQLTEELHELMSIWRSGNIDMITELRYVDDHASDDYKAYMQALADDRDFEMTNKIEDFILADTGETYFIVVGAMHLVGENSIVDLLNERGYDVQNGYE</sequence>
<dbReference type="PROSITE" id="PS51450">
    <property type="entry name" value="LRR"/>
    <property type="match status" value="1"/>
</dbReference>
<evidence type="ECO:0000313" key="3">
    <source>
        <dbReference type="EMBL" id="ADU29034.1"/>
    </source>
</evidence>
<dbReference type="Pfam" id="PF01963">
    <property type="entry name" value="TraB_PrgY_gumN"/>
    <property type="match status" value="1"/>
</dbReference>
<dbReference type="eggNOG" id="COG3735">
    <property type="taxonomic scope" value="Bacteria"/>
</dbReference>
<keyword evidence="2" id="KW-0732">Signal</keyword>
<dbReference type="PANTHER" id="PTHR40590:SF1">
    <property type="entry name" value="CYTOPLASMIC PROTEIN"/>
    <property type="match status" value="1"/>
</dbReference>
<dbReference type="Proteomes" id="UP000001401">
    <property type="component" value="Chromosome"/>
</dbReference>
<evidence type="ECO:0000313" key="4">
    <source>
        <dbReference type="Proteomes" id="UP000001401"/>
    </source>
</evidence>
<dbReference type="CDD" id="cd14789">
    <property type="entry name" value="Tiki"/>
    <property type="match status" value="1"/>
</dbReference>
<dbReference type="eggNOG" id="COG4886">
    <property type="taxonomic scope" value="Bacteria"/>
</dbReference>
<feature type="chain" id="PRO_5039156316" evidence="2">
    <location>
        <begin position="20"/>
        <end position="420"/>
    </location>
</feature>
<dbReference type="Gene3D" id="3.80.10.10">
    <property type="entry name" value="Ribonuclease Inhibitor"/>
    <property type="match status" value="1"/>
</dbReference>
<organism evidence="3 4">
    <name type="scientific">Evansella cellulosilytica (strain ATCC 21833 / DSM 2522 / FERM P-1141 / JCM 9156 / N-4)</name>
    <name type="common">Bacillus cellulosilyticus</name>
    <dbReference type="NCBI Taxonomy" id="649639"/>
    <lineage>
        <taxon>Bacteria</taxon>
        <taxon>Bacillati</taxon>
        <taxon>Bacillota</taxon>
        <taxon>Bacilli</taxon>
        <taxon>Bacillales</taxon>
        <taxon>Bacillaceae</taxon>
        <taxon>Evansella</taxon>
    </lineage>
</organism>
<dbReference type="InterPro" id="IPR001611">
    <property type="entry name" value="Leu-rich_rpt"/>
</dbReference>
<keyword evidence="1" id="KW-0175">Coiled coil</keyword>
<dbReference type="EMBL" id="CP002394">
    <property type="protein sequence ID" value="ADU29034.1"/>
    <property type="molecule type" value="Genomic_DNA"/>
</dbReference>
<dbReference type="InterPro" id="IPR032675">
    <property type="entry name" value="LRR_dom_sf"/>
</dbReference>
<evidence type="ECO:0000256" key="1">
    <source>
        <dbReference type="SAM" id="Coils"/>
    </source>
</evidence>
<reference evidence="3 4" key="1">
    <citation type="submission" date="2010-12" db="EMBL/GenBank/DDBJ databases">
        <title>Complete sequence of Bacillus cellulosilyticus DSM 2522.</title>
        <authorList>
            <consortium name="US DOE Joint Genome Institute"/>
            <person name="Lucas S."/>
            <person name="Copeland A."/>
            <person name="Lapidus A."/>
            <person name="Cheng J.-F."/>
            <person name="Bruce D."/>
            <person name="Goodwin L."/>
            <person name="Pitluck S."/>
            <person name="Chertkov O."/>
            <person name="Detter J.C."/>
            <person name="Han C."/>
            <person name="Tapia R."/>
            <person name="Land M."/>
            <person name="Hauser L."/>
            <person name="Jeffries C."/>
            <person name="Kyrpides N."/>
            <person name="Ivanova N."/>
            <person name="Mikhailova N."/>
            <person name="Brumm P."/>
            <person name="Mead D."/>
            <person name="Woyke T."/>
        </authorList>
    </citation>
    <scope>NUCLEOTIDE SEQUENCE [LARGE SCALE GENOMIC DNA]</scope>
    <source>
        <strain evidence="4">ATCC 21833 / DSM 2522 / FERM P-1141 / JCM 9156 / N-4</strain>
    </source>
</reference>
<gene>
    <name evidence="3" type="ordered locus">Bcell_0753</name>
</gene>
<dbReference type="InterPro" id="IPR002816">
    <property type="entry name" value="TraB/PrgY/GumN_fam"/>
</dbReference>
<dbReference type="RefSeq" id="WP_013487375.1">
    <property type="nucleotide sequence ID" value="NC_014829.1"/>
</dbReference>
<evidence type="ECO:0000256" key="2">
    <source>
        <dbReference type="SAM" id="SignalP"/>
    </source>
</evidence>
<dbReference type="InterPro" id="IPR047111">
    <property type="entry name" value="YbaP-like"/>
</dbReference>
<dbReference type="KEGG" id="bco:Bcell_0753"/>
<dbReference type="SUPFAM" id="SSF52075">
    <property type="entry name" value="Outer arm dynein light chain 1"/>
    <property type="match status" value="1"/>
</dbReference>
<keyword evidence="4" id="KW-1185">Reference proteome</keyword>
<proteinExistence type="predicted"/>
<dbReference type="OrthoDB" id="357294at2"/>
<dbReference type="STRING" id="649639.Bcell_0753"/>
<feature type="signal peptide" evidence="2">
    <location>
        <begin position="1"/>
        <end position="19"/>
    </location>
</feature>
<accession>E6U030</accession>
<dbReference type="AlphaFoldDB" id="E6U030"/>
<protein>
    <submittedName>
        <fullName evidence="3">GumN family protein</fullName>
    </submittedName>
</protein>
<dbReference type="HOGENOM" id="CLU_668771_0_0_9"/>